<proteinExistence type="inferred from homology"/>
<dbReference type="HOGENOM" id="CLU_009834_7_6_1"/>
<dbReference type="Pfam" id="PF00378">
    <property type="entry name" value="ECH_1"/>
    <property type="match status" value="1"/>
</dbReference>
<dbReference type="PROSITE" id="PS00166">
    <property type="entry name" value="ENOYL_COA_HYDRATASE"/>
    <property type="match status" value="1"/>
</dbReference>
<dbReference type="PANTHER" id="PTHR11941:SF158">
    <property type="entry name" value="ENOYL-COA HYDRATASE (AFU_ORTHOLOGUE AFUA_2G10650)"/>
    <property type="match status" value="1"/>
</dbReference>
<name>W9ZMI9_FUSOX</name>
<organism evidence="3">
    <name type="scientific">Fusarium oxysporum f. sp. melonis 26406</name>
    <dbReference type="NCBI Taxonomy" id="1089452"/>
    <lineage>
        <taxon>Eukaryota</taxon>
        <taxon>Fungi</taxon>
        <taxon>Dikarya</taxon>
        <taxon>Ascomycota</taxon>
        <taxon>Pezizomycotina</taxon>
        <taxon>Sordariomycetes</taxon>
        <taxon>Hypocreomycetidae</taxon>
        <taxon>Hypocreales</taxon>
        <taxon>Nectriaceae</taxon>
        <taxon>Fusarium</taxon>
        <taxon>Fusarium oxysporum species complex</taxon>
    </lineage>
</organism>
<sequence length="277" mass="30311">MSAPICLSPELPSGLSFLRLSHVRQHVLLARMDHPSSLNALSSEALRELDLVLDWYETEPNLRVLVVTGTGRAFTAGADLKEWQRTLEDGKGEQFGVREGVTPFTRRKGKKPVIAAVNGFAFGGGCEFAVNCDLVVAADTAIFGLPEVKRGLAPTGGVLTRIVHTAGMQVASEIVLTGRQISAQEMKTWGIVNKVVCVNEVVDEALRYASLIAENSPDAIICARAGLRQAWETANVEEATNQWFEKHFSLLERGDNMREGLAAFKDKRPPVWKNSKL</sequence>
<dbReference type="Gene3D" id="3.90.226.10">
    <property type="entry name" value="2-enoyl-CoA Hydratase, Chain A, domain 1"/>
    <property type="match status" value="1"/>
</dbReference>
<dbReference type="OrthoDB" id="2139957at2759"/>
<dbReference type="InterPro" id="IPR029045">
    <property type="entry name" value="ClpP/crotonase-like_dom_sf"/>
</dbReference>
<dbReference type="InterPro" id="IPR001753">
    <property type="entry name" value="Enoyl-CoA_hydra/iso"/>
</dbReference>
<evidence type="ECO:0000256" key="2">
    <source>
        <dbReference type="RuleBase" id="RU003707"/>
    </source>
</evidence>
<evidence type="ECO:0000256" key="1">
    <source>
        <dbReference type="ARBA" id="ARBA00005254"/>
    </source>
</evidence>
<reference evidence="3" key="1">
    <citation type="submission" date="2012-04" db="EMBL/GenBank/DDBJ databases">
        <title>The Genome Sequence of Fusarium oxysporum melonis.</title>
        <authorList>
            <consortium name="The Broad Institute Genome Sequencing Platform"/>
            <person name="Ma L.-J."/>
            <person name="Gale L.R."/>
            <person name="Schwartz D.C."/>
            <person name="Zhou S."/>
            <person name="Corby-Kistler H."/>
            <person name="Young S.K."/>
            <person name="Zeng Q."/>
            <person name="Gargeya S."/>
            <person name="Fitzgerald M."/>
            <person name="Haas B."/>
            <person name="Abouelleil A."/>
            <person name="Alvarado L."/>
            <person name="Arachchi H.M."/>
            <person name="Berlin A."/>
            <person name="Brown A."/>
            <person name="Chapman S.B."/>
            <person name="Chen Z."/>
            <person name="Dunbar C."/>
            <person name="Freedman E."/>
            <person name="Gearin G."/>
            <person name="Goldberg J."/>
            <person name="Griggs A."/>
            <person name="Gujja S."/>
            <person name="Heiman D."/>
            <person name="Howarth C."/>
            <person name="Larson L."/>
            <person name="Lui A."/>
            <person name="MacDonald P.J.P."/>
            <person name="Montmayeur A."/>
            <person name="Murphy C."/>
            <person name="Neiman D."/>
            <person name="Pearson M."/>
            <person name="Priest M."/>
            <person name="Roberts A."/>
            <person name="Saif S."/>
            <person name="Shea T."/>
            <person name="Shenoy N."/>
            <person name="Sisk P."/>
            <person name="Stolte C."/>
            <person name="Sykes S."/>
            <person name="Wortman J."/>
            <person name="Nusbaum C."/>
            <person name="Birren B."/>
        </authorList>
    </citation>
    <scope>NUCLEOTIDE SEQUENCE</scope>
    <source>
        <strain evidence="3">26406</strain>
    </source>
</reference>
<dbReference type="AlphaFoldDB" id="W9ZMI9"/>
<dbReference type="EMBL" id="JH659342">
    <property type="protein sequence ID" value="EXK29493.1"/>
    <property type="molecule type" value="Genomic_DNA"/>
</dbReference>
<comment type="similarity">
    <text evidence="1 2">Belongs to the enoyl-CoA hydratase/isomerase family.</text>
</comment>
<dbReference type="Proteomes" id="UP000030703">
    <property type="component" value="Unassembled WGS sequence"/>
</dbReference>
<dbReference type="PANTHER" id="PTHR11941">
    <property type="entry name" value="ENOYL-COA HYDRATASE-RELATED"/>
    <property type="match status" value="1"/>
</dbReference>
<reference evidence="3" key="2">
    <citation type="submission" date="2012-05" db="EMBL/GenBank/DDBJ databases">
        <title>Annotation of the Genome Sequence of Fusarium oxysporum f. sp. melonis 26406.</title>
        <authorList>
            <consortium name="The Broad Institute Genomics Platform"/>
            <person name="Ma L.-J."/>
            <person name="Corby-Kistler H."/>
            <person name="Broz K."/>
            <person name="Gale L.R."/>
            <person name="Jonkers W."/>
            <person name="O'Donnell K."/>
            <person name="Ploetz R."/>
            <person name="Steinberg C."/>
            <person name="Schwartz D.C."/>
            <person name="VanEtten H."/>
            <person name="Zhou S."/>
            <person name="Young S.K."/>
            <person name="Zeng Q."/>
            <person name="Gargeya S."/>
            <person name="Fitzgerald M."/>
            <person name="Abouelleil A."/>
            <person name="Alvarado L."/>
            <person name="Chapman S.B."/>
            <person name="Gainer-Dewar J."/>
            <person name="Goldberg J."/>
            <person name="Griggs A."/>
            <person name="Gujja S."/>
            <person name="Hansen M."/>
            <person name="Howarth C."/>
            <person name="Imamovic A."/>
            <person name="Ireland A."/>
            <person name="Larimer J."/>
            <person name="McCowan C."/>
            <person name="Murphy C."/>
            <person name="Pearson M."/>
            <person name="Poon T.W."/>
            <person name="Priest M."/>
            <person name="Roberts A."/>
            <person name="Saif S."/>
            <person name="Shea T."/>
            <person name="Sykes S."/>
            <person name="Wortman J."/>
            <person name="Nusbaum C."/>
            <person name="Birren B."/>
        </authorList>
    </citation>
    <scope>NUCLEOTIDE SEQUENCE</scope>
    <source>
        <strain evidence="3">26406</strain>
    </source>
</reference>
<gene>
    <name evidence="3" type="ORF">FOMG_13969</name>
</gene>
<dbReference type="SUPFAM" id="SSF52096">
    <property type="entry name" value="ClpP/crotonase"/>
    <property type="match status" value="1"/>
</dbReference>
<dbReference type="VEuPathDB" id="FungiDB:FOMG_13969"/>
<evidence type="ECO:0000313" key="3">
    <source>
        <dbReference type="EMBL" id="EXK29493.1"/>
    </source>
</evidence>
<dbReference type="GO" id="GO:0005739">
    <property type="term" value="C:mitochondrion"/>
    <property type="evidence" value="ECO:0007669"/>
    <property type="project" value="TreeGrafter"/>
</dbReference>
<dbReference type="InterPro" id="IPR018376">
    <property type="entry name" value="Enoyl-CoA_hyd/isom_CS"/>
</dbReference>
<evidence type="ECO:0008006" key="4">
    <source>
        <dbReference type="Google" id="ProtNLM"/>
    </source>
</evidence>
<accession>W9ZMI9</accession>
<protein>
    <recommendedName>
        <fullName evidence="4">Enoyl-CoA hydratase</fullName>
    </recommendedName>
</protein>
<dbReference type="GO" id="GO:0006635">
    <property type="term" value="P:fatty acid beta-oxidation"/>
    <property type="evidence" value="ECO:0007669"/>
    <property type="project" value="TreeGrafter"/>
</dbReference>
<dbReference type="CDD" id="cd06558">
    <property type="entry name" value="crotonase-like"/>
    <property type="match status" value="1"/>
</dbReference>
<dbReference type="GO" id="GO:0003824">
    <property type="term" value="F:catalytic activity"/>
    <property type="evidence" value="ECO:0007669"/>
    <property type="project" value="InterPro"/>
</dbReference>